<dbReference type="PANTHER" id="PTHR11206">
    <property type="entry name" value="MULTIDRUG RESISTANCE PROTEIN"/>
    <property type="match status" value="1"/>
</dbReference>
<keyword evidence="4" id="KW-1185">Reference proteome</keyword>
<dbReference type="Proteomes" id="UP000007800">
    <property type="component" value="Unassembled WGS sequence"/>
</dbReference>
<dbReference type="GO" id="GO:0042910">
    <property type="term" value="F:xenobiotic transmembrane transporter activity"/>
    <property type="evidence" value="ECO:0007669"/>
    <property type="project" value="InterPro"/>
</dbReference>
<feature type="transmembrane region" description="Helical" evidence="2">
    <location>
        <begin position="64"/>
        <end position="87"/>
    </location>
</feature>
<feature type="transmembrane region" description="Helical" evidence="2">
    <location>
        <begin position="23"/>
        <end position="43"/>
    </location>
</feature>
<dbReference type="GeneID" id="9041223"/>
<comment type="similarity">
    <text evidence="1">Belongs to the multi antimicrobial extrusion (MATE) (TC 2.A.66.1) family.</text>
</comment>
<dbReference type="EMBL" id="GG679081">
    <property type="protein sequence ID" value="EER08358.1"/>
    <property type="molecule type" value="Genomic_DNA"/>
</dbReference>
<feature type="transmembrane region" description="Helical" evidence="2">
    <location>
        <begin position="165"/>
        <end position="192"/>
    </location>
</feature>
<name>C5L4C1_PERM5</name>
<dbReference type="InParanoid" id="C5L4C1"/>
<dbReference type="RefSeq" id="XP_002776542.1">
    <property type="nucleotide sequence ID" value="XM_002776496.1"/>
</dbReference>
<feature type="transmembrane region" description="Helical" evidence="2">
    <location>
        <begin position="139"/>
        <end position="159"/>
    </location>
</feature>
<dbReference type="OrthoDB" id="422231at2759"/>
<dbReference type="GO" id="GO:0015297">
    <property type="term" value="F:antiporter activity"/>
    <property type="evidence" value="ECO:0007669"/>
    <property type="project" value="InterPro"/>
</dbReference>
<feature type="transmembrane region" description="Helical" evidence="2">
    <location>
        <begin position="401"/>
        <end position="421"/>
    </location>
</feature>
<keyword evidence="2" id="KW-0812">Transmembrane</keyword>
<dbReference type="AlphaFoldDB" id="C5L4C1"/>
<dbReference type="Pfam" id="PF01554">
    <property type="entry name" value="MatE"/>
    <property type="match status" value="2"/>
</dbReference>
<feature type="transmembrane region" description="Helical" evidence="2">
    <location>
        <begin position="369"/>
        <end position="389"/>
    </location>
</feature>
<organism evidence="4">
    <name type="scientific">Perkinsus marinus (strain ATCC 50983 / TXsc)</name>
    <dbReference type="NCBI Taxonomy" id="423536"/>
    <lineage>
        <taxon>Eukaryota</taxon>
        <taxon>Sar</taxon>
        <taxon>Alveolata</taxon>
        <taxon>Perkinsozoa</taxon>
        <taxon>Perkinsea</taxon>
        <taxon>Perkinsida</taxon>
        <taxon>Perkinsidae</taxon>
        <taxon>Perkinsus</taxon>
    </lineage>
</organism>
<evidence type="ECO:0000256" key="2">
    <source>
        <dbReference type="SAM" id="Phobius"/>
    </source>
</evidence>
<dbReference type="NCBIfam" id="TIGR00797">
    <property type="entry name" value="matE"/>
    <property type="match status" value="1"/>
</dbReference>
<accession>C5L4C1</accession>
<feature type="transmembrane region" description="Helical" evidence="2">
    <location>
        <begin position="292"/>
        <end position="315"/>
    </location>
</feature>
<sequence length="440" mass="48304">MVLNYIPQTINVYFISRVGDADMVAGVGLATLVFNIGGVSCGYGMNQAIETLVSQSRGQGHHRLAATSMARGMMIAAALSTLLFGLLQFTEVFLTLFGQDPIIANHAMKYVNSASIGIWPAIQYDCIMRFLLCYHHPHICTWIYAITAALHVLWCYLLVTPSSGLAGAGVAMTLTFTGCWLLGILYIIFAMWNPSITAIPRDALPTFTWSMFYGWWEYLKIGIPSMITLCSEWWAYEIATLIVGLLRDSNQLAAHVSICNLFVIMFMLSYGIQTGLSAKVGSAVGAGDLHLAKLYCKSGIVIGGSMIIVVVLLLCTFRDSIVRLYAEKEPDVAAYELYLVRPLLCIILPFDFTQSCLQGVFKGLGIQRYAVPVNIISYYIIMLPLGYLLSVEAGYGVDGMWMGFAVGASIIATSYTTILACTDWSTHVADAQLRIIHGFR</sequence>
<keyword evidence="2" id="KW-0472">Membrane</keyword>
<reference evidence="3 4" key="1">
    <citation type="submission" date="2008-07" db="EMBL/GenBank/DDBJ databases">
        <authorList>
            <person name="El-Sayed N."/>
            <person name="Caler E."/>
            <person name="Inman J."/>
            <person name="Amedeo P."/>
            <person name="Hass B."/>
            <person name="Wortman J."/>
        </authorList>
    </citation>
    <scope>NUCLEOTIDE SEQUENCE [LARGE SCALE GENOMIC DNA]</scope>
    <source>
        <strain evidence="4">ATCC 50983 / TXsc</strain>
    </source>
</reference>
<protein>
    <submittedName>
        <fullName evidence="3">Transparent testa 12 protein, putative</fullName>
    </submittedName>
</protein>
<keyword evidence="2" id="KW-1133">Transmembrane helix</keyword>
<evidence type="ECO:0000313" key="4">
    <source>
        <dbReference type="Proteomes" id="UP000007800"/>
    </source>
</evidence>
<dbReference type="GO" id="GO:0016020">
    <property type="term" value="C:membrane"/>
    <property type="evidence" value="ECO:0007669"/>
    <property type="project" value="InterPro"/>
</dbReference>
<dbReference type="InterPro" id="IPR002528">
    <property type="entry name" value="MATE_fam"/>
</dbReference>
<proteinExistence type="inferred from homology"/>
<feature type="transmembrane region" description="Helical" evidence="2">
    <location>
        <begin position="252"/>
        <end position="272"/>
    </location>
</feature>
<gene>
    <name evidence="3" type="ORF">Pmar_PMAR000398</name>
</gene>
<dbReference type="OMA" id="VKFCLYQ"/>
<evidence type="ECO:0000256" key="1">
    <source>
        <dbReference type="ARBA" id="ARBA00010199"/>
    </source>
</evidence>
<evidence type="ECO:0000313" key="3">
    <source>
        <dbReference type="EMBL" id="EER08358.1"/>
    </source>
</evidence>